<comment type="caution">
    <text evidence="2">The sequence shown here is derived from an EMBL/GenBank/DDBJ whole genome shotgun (WGS) entry which is preliminary data.</text>
</comment>
<sequence length="347" mass="36737">MIASFSIIYCRCLIPNFLYFTAGPGQVILGKKIRTSTSTADSVEIGHISREERKSGQGSLVHNLSHNVDSAGMTVSSVGGMEHAKLVKKGDFPMPKGEDKTYLNVFTGDTRIRNMATVVQQGSSGHTTGDVFLDKTKLDQYNVVLQTVPGTNGDTLGSDVHGYFEANKKTLSYSNSTCNIESGSMSKLPENPNAQKNGGRKNIDGRDSGSVATPVGDIKSRLPENTNVRNIIAKLEIEGNQVGIVETPDSSDALNVHDLANEKVLKTGAVSRGFVLKDGNSKAQGKAAYSIAENYKIEAGATDVGAVGSQRAIDLANAIADRYGSGNVRSPKDYGDTTDGGRLGGST</sequence>
<dbReference type="Proteomes" id="UP000708208">
    <property type="component" value="Unassembled WGS sequence"/>
</dbReference>
<evidence type="ECO:0000256" key="1">
    <source>
        <dbReference type="SAM" id="MobiDB-lite"/>
    </source>
</evidence>
<evidence type="ECO:0000313" key="2">
    <source>
        <dbReference type="EMBL" id="CAG7672483.1"/>
    </source>
</evidence>
<keyword evidence="3" id="KW-1185">Reference proteome</keyword>
<gene>
    <name evidence="2" type="ORF">AFUS01_LOCUS2126</name>
</gene>
<proteinExistence type="predicted"/>
<dbReference type="EMBL" id="CAJVCH010012033">
    <property type="protein sequence ID" value="CAG7672483.1"/>
    <property type="molecule type" value="Genomic_DNA"/>
</dbReference>
<reference evidence="2" key="1">
    <citation type="submission" date="2021-06" db="EMBL/GenBank/DDBJ databases">
        <authorList>
            <person name="Hodson N. C."/>
            <person name="Mongue J. A."/>
            <person name="Jaron S. K."/>
        </authorList>
    </citation>
    <scope>NUCLEOTIDE SEQUENCE</scope>
</reference>
<organism evidence="2 3">
    <name type="scientific">Allacma fusca</name>
    <dbReference type="NCBI Taxonomy" id="39272"/>
    <lineage>
        <taxon>Eukaryota</taxon>
        <taxon>Metazoa</taxon>
        <taxon>Ecdysozoa</taxon>
        <taxon>Arthropoda</taxon>
        <taxon>Hexapoda</taxon>
        <taxon>Collembola</taxon>
        <taxon>Symphypleona</taxon>
        <taxon>Sminthuridae</taxon>
        <taxon>Allacma</taxon>
    </lineage>
</organism>
<feature type="region of interest" description="Disordered" evidence="1">
    <location>
        <begin position="182"/>
        <end position="216"/>
    </location>
</feature>
<feature type="non-terminal residue" evidence="2">
    <location>
        <position position="1"/>
    </location>
</feature>
<protein>
    <submittedName>
        <fullName evidence="2">Uncharacterized protein</fullName>
    </submittedName>
</protein>
<accession>A0A8J2JPF9</accession>
<feature type="region of interest" description="Disordered" evidence="1">
    <location>
        <begin position="326"/>
        <end position="347"/>
    </location>
</feature>
<name>A0A8J2JPF9_9HEXA</name>
<dbReference type="AlphaFoldDB" id="A0A8J2JPF9"/>
<evidence type="ECO:0000313" key="3">
    <source>
        <dbReference type="Proteomes" id="UP000708208"/>
    </source>
</evidence>